<dbReference type="InterPro" id="IPR000653">
    <property type="entry name" value="DegT/StrS_aminotransferase"/>
</dbReference>
<sequence length="370" mass="41202">MVINPTKVHIPDEDQENIIKKMKEILNSGQLTLGPYTKEFENKISNITSDQYVTAVSSGTSALEIVALTFNLKDKEVIIPSNTFVATATPFLRVGSKIRFADCDPFYGSITLEEVKRLHTKDTRAVVIVHIGGIIAPDSLLIKKYCEDNDLILIEDAAHALGSSILGKPAGTLGEVGTFSFYPTKIVTSGEGGAITTKNYNLSEESRIYRDQGKVDFYNNYHTHVGSNWRLSELHAILGIFQLDRINEFIERRSKVVKAYLDQIKSEKIKIVTPPPGSESNWYKVMAIVENGISRDELKVKLSQEGVKCGGEVYTAPCHTQPIFKNTTKSSFPNSEYFSNQHLCLPVSVVMSDDELSYVCEKLNNRLALI</sequence>
<evidence type="ECO:0000313" key="3">
    <source>
        <dbReference type="Proteomes" id="UP000180194"/>
    </source>
</evidence>
<dbReference type="InterPro" id="IPR015424">
    <property type="entry name" value="PyrdxlP-dep_Trfase"/>
</dbReference>
<dbReference type="Proteomes" id="UP000180194">
    <property type="component" value="Unassembled WGS sequence"/>
</dbReference>
<dbReference type="Gene3D" id="3.90.1150.10">
    <property type="entry name" value="Aspartate Aminotransferase, domain 1"/>
    <property type="match status" value="1"/>
</dbReference>
<dbReference type="PIRSF" id="PIRSF000390">
    <property type="entry name" value="PLP_StrS"/>
    <property type="match status" value="1"/>
</dbReference>
<dbReference type="CDD" id="cd00616">
    <property type="entry name" value="AHBA_syn"/>
    <property type="match status" value="1"/>
</dbReference>
<dbReference type="InterPro" id="IPR015421">
    <property type="entry name" value="PyrdxlP-dep_Trfase_major"/>
</dbReference>
<keyword evidence="3" id="KW-1185">Reference proteome</keyword>
<protein>
    <recommendedName>
        <fullName evidence="4">dTDP-4-amino-4,6-dideoxygalactose transaminase</fullName>
    </recommendedName>
</protein>
<organism evidence="2 3">
    <name type="scientific">Cytobacillus oceanisediminis</name>
    <dbReference type="NCBI Taxonomy" id="665099"/>
    <lineage>
        <taxon>Bacteria</taxon>
        <taxon>Bacillati</taxon>
        <taxon>Bacillota</taxon>
        <taxon>Bacilli</taxon>
        <taxon>Bacillales</taxon>
        <taxon>Bacillaceae</taxon>
        <taxon>Cytobacillus</taxon>
    </lineage>
</organism>
<dbReference type="Gene3D" id="3.40.640.10">
    <property type="entry name" value="Type I PLP-dependent aspartate aminotransferase-like (Major domain)"/>
    <property type="match status" value="1"/>
</dbReference>
<proteinExistence type="inferred from homology"/>
<comment type="caution">
    <text evidence="2">The sequence shown here is derived from an EMBL/GenBank/DDBJ whole genome shotgun (WGS) entry which is preliminary data.</text>
</comment>
<comment type="similarity">
    <text evidence="1">Belongs to the DegT/DnrJ/EryC1 family.</text>
</comment>
<dbReference type="SUPFAM" id="SSF53383">
    <property type="entry name" value="PLP-dependent transferases"/>
    <property type="match status" value="1"/>
</dbReference>
<evidence type="ECO:0008006" key="4">
    <source>
        <dbReference type="Google" id="ProtNLM"/>
    </source>
</evidence>
<evidence type="ECO:0000313" key="2">
    <source>
        <dbReference type="EMBL" id="OHX40716.1"/>
    </source>
</evidence>
<dbReference type="PANTHER" id="PTHR30244">
    <property type="entry name" value="TRANSAMINASE"/>
    <property type="match status" value="1"/>
</dbReference>
<name>A0ABX3CKH7_9BACI</name>
<dbReference type="InterPro" id="IPR015422">
    <property type="entry name" value="PyrdxlP-dep_Trfase_small"/>
</dbReference>
<accession>A0ABX3CKH7</accession>
<evidence type="ECO:0000256" key="1">
    <source>
        <dbReference type="RuleBase" id="RU004508"/>
    </source>
</evidence>
<dbReference type="PANTHER" id="PTHR30244:SF34">
    <property type="entry name" value="DTDP-4-AMINO-4,6-DIDEOXYGALACTOSE TRANSAMINASE"/>
    <property type="match status" value="1"/>
</dbReference>
<gene>
    <name evidence="2" type="ORF">BBV17_29135</name>
</gene>
<dbReference type="Pfam" id="PF01041">
    <property type="entry name" value="DegT_DnrJ_EryC1"/>
    <property type="match status" value="1"/>
</dbReference>
<reference evidence="2 3" key="1">
    <citation type="submission" date="2016-07" db="EMBL/GenBank/DDBJ databases">
        <title>Bacillus oceanisediminis whole genome.</title>
        <authorList>
            <person name="Pal Y."/>
            <person name="Verma A."/>
            <person name="Mual P."/>
            <person name="Srinivasan K."/>
        </authorList>
    </citation>
    <scope>NUCLEOTIDE SEQUENCE [LARGE SCALE GENOMIC DNA]</scope>
    <source>
        <strain evidence="2 3">Bhandara28</strain>
    </source>
</reference>
<dbReference type="EMBL" id="MBRJ01000062">
    <property type="protein sequence ID" value="OHX40716.1"/>
    <property type="molecule type" value="Genomic_DNA"/>
</dbReference>
<keyword evidence="1" id="KW-0663">Pyridoxal phosphate</keyword>
<dbReference type="RefSeq" id="WP_071160048.1">
    <property type="nucleotide sequence ID" value="NZ_MBRJ01000062.1"/>
</dbReference>